<name>A0A4P7C3R9_9GAMM</name>
<gene>
    <name evidence="3" type="ORF">E3U44_01675</name>
</gene>
<dbReference type="Pfam" id="PF13808">
    <property type="entry name" value="DDE_Tnp_1_assoc"/>
    <property type="match status" value="1"/>
</dbReference>
<dbReference type="InterPro" id="IPR032806">
    <property type="entry name" value="YbfD_N"/>
</dbReference>
<sequence>MEQFSDLEDPRCAGKIEHQLIDILVIAICGLIACAENWEDIALYGCSKLSWLRQFLALPNGIPSHDTFRRVFMLIDPQAFEACFTAWVGTVATPGEREVVAIDGKTVRRSFDRGREQSPLHLVSAWASEQGVVLGQHCVDEKSNEITAIPELLESLALENTLVTMDAMGCQKDIAQRIVDRQADYLRVLKANHGHDYAAVQKHFEQHCFGRGATAKPVFDAFDESHGRRVRRRVFASPQAALLETLGDWPRLHTVLAVEAIRGVNGSGKVEAEIRYFLSSFTGDPLVLAQAIRRHGSIENNLHWVLDVTFREDDSRVRDPTAVRHFALLRKIAINLLGRDRSTKTSLRGKRKKAAWDDDYMLQLLQANFMR</sequence>
<reference evidence="3 4" key="1">
    <citation type="submission" date="2019-03" db="EMBL/GenBank/DDBJ databases">
        <title>The genome sequence of Nitrosococcus wardiae strain D1FHST reveals the archetypal metabolic capacity of ammonia-oxidizing Gammaproteobacteria.</title>
        <authorList>
            <person name="Wang L."/>
            <person name="Lim C.K."/>
            <person name="Hanson T.E."/>
            <person name="Dang H."/>
            <person name="Klotz M.G."/>
        </authorList>
    </citation>
    <scope>NUCLEOTIDE SEQUENCE [LARGE SCALE GENOMIC DNA]</scope>
    <source>
        <strain evidence="3 4">D1FHS</strain>
    </source>
</reference>
<proteinExistence type="predicted"/>
<dbReference type="NCBIfam" id="NF033564">
    <property type="entry name" value="transpos_ISAs1"/>
    <property type="match status" value="1"/>
</dbReference>
<dbReference type="GO" id="GO:0003677">
    <property type="term" value="F:DNA binding"/>
    <property type="evidence" value="ECO:0007669"/>
    <property type="project" value="InterPro"/>
</dbReference>
<dbReference type="InterPro" id="IPR051698">
    <property type="entry name" value="Transposase_11-like"/>
</dbReference>
<dbReference type="KEGG" id="nwr:E3U44_01675"/>
<dbReference type="OrthoDB" id="8001376at2"/>
<dbReference type="GO" id="GO:0006313">
    <property type="term" value="P:DNA transposition"/>
    <property type="evidence" value="ECO:0007669"/>
    <property type="project" value="InterPro"/>
</dbReference>
<dbReference type="Pfam" id="PF01609">
    <property type="entry name" value="DDE_Tnp_1"/>
    <property type="match status" value="1"/>
</dbReference>
<dbReference type="EMBL" id="CP038033">
    <property type="protein sequence ID" value="QBQ56410.1"/>
    <property type="molecule type" value="Genomic_DNA"/>
</dbReference>
<protein>
    <submittedName>
        <fullName evidence="3">ISAs1 family transposase</fullName>
    </submittedName>
</protein>
<evidence type="ECO:0000313" key="4">
    <source>
        <dbReference type="Proteomes" id="UP000294325"/>
    </source>
</evidence>
<dbReference type="InterPro" id="IPR002559">
    <property type="entry name" value="Transposase_11"/>
</dbReference>
<dbReference type="InterPro" id="IPR047647">
    <property type="entry name" value="ISAs1_transpos"/>
</dbReference>
<dbReference type="GO" id="GO:0004803">
    <property type="term" value="F:transposase activity"/>
    <property type="evidence" value="ECO:0007669"/>
    <property type="project" value="InterPro"/>
</dbReference>
<keyword evidence="4" id="KW-1185">Reference proteome</keyword>
<organism evidence="3 4">
    <name type="scientific">Nitrosococcus wardiae</name>
    <dbReference type="NCBI Taxonomy" id="1814290"/>
    <lineage>
        <taxon>Bacteria</taxon>
        <taxon>Pseudomonadati</taxon>
        <taxon>Pseudomonadota</taxon>
        <taxon>Gammaproteobacteria</taxon>
        <taxon>Chromatiales</taxon>
        <taxon>Chromatiaceae</taxon>
        <taxon>Nitrosococcus</taxon>
    </lineage>
</organism>
<dbReference type="PANTHER" id="PTHR30298">
    <property type="entry name" value="H REPEAT-ASSOCIATED PREDICTED TRANSPOSASE"/>
    <property type="match status" value="1"/>
</dbReference>
<dbReference type="Proteomes" id="UP000294325">
    <property type="component" value="Chromosome"/>
</dbReference>
<dbReference type="PANTHER" id="PTHR30298:SF0">
    <property type="entry name" value="PROTEIN YBFL-RELATED"/>
    <property type="match status" value="1"/>
</dbReference>
<feature type="domain" description="H repeat-associated protein N-terminal" evidence="2">
    <location>
        <begin position="2"/>
        <end position="88"/>
    </location>
</feature>
<feature type="domain" description="Transposase IS4-like" evidence="1">
    <location>
        <begin position="95"/>
        <end position="336"/>
    </location>
</feature>
<evidence type="ECO:0000259" key="2">
    <source>
        <dbReference type="Pfam" id="PF13808"/>
    </source>
</evidence>
<accession>A0A4P7C3R9</accession>
<evidence type="ECO:0000259" key="1">
    <source>
        <dbReference type="Pfam" id="PF01609"/>
    </source>
</evidence>
<dbReference type="AlphaFoldDB" id="A0A4P7C3R9"/>
<evidence type="ECO:0000313" key="3">
    <source>
        <dbReference type="EMBL" id="QBQ56410.1"/>
    </source>
</evidence>